<reference evidence="1" key="1">
    <citation type="submission" date="2020-05" db="EMBL/GenBank/DDBJ databases">
        <title>Large-scale comparative analyses of tick genomes elucidate their genetic diversity and vector capacities.</title>
        <authorList>
            <person name="Jia N."/>
            <person name="Wang J."/>
            <person name="Shi W."/>
            <person name="Du L."/>
            <person name="Sun Y."/>
            <person name="Zhan W."/>
            <person name="Jiang J."/>
            <person name="Wang Q."/>
            <person name="Zhang B."/>
            <person name="Ji P."/>
            <person name="Sakyi L.B."/>
            <person name="Cui X."/>
            <person name="Yuan T."/>
            <person name="Jiang B."/>
            <person name="Yang W."/>
            <person name="Lam T.T.-Y."/>
            <person name="Chang Q."/>
            <person name="Ding S."/>
            <person name="Wang X."/>
            <person name="Zhu J."/>
            <person name="Ruan X."/>
            <person name="Zhao L."/>
            <person name="Wei J."/>
            <person name="Que T."/>
            <person name="Du C."/>
            <person name="Cheng J."/>
            <person name="Dai P."/>
            <person name="Han X."/>
            <person name="Huang E."/>
            <person name="Gao Y."/>
            <person name="Liu J."/>
            <person name="Shao H."/>
            <person name="Ye R."/>
            <person name="Li L."/>
            <person name="Wei W."/>
            <person name="Wang X."/>
            <person name="Wang C."/>
            <person name="Yang T."/>
            <person name="Huo Q."/>
            <person name="Li W."/>
            <person name="Guo W."/>
            <person name="Chen H."/>
            <person name="Zhou L."/>
            <person name="Ni X."/>
            <person name="Tian J."/>
            <person name="Zhou Y."/>
            <person name="Sheng Y."/>
            <person name="Liu T."/>
            <person name="Pan Y."/>
            <person name="Xia L."/>
            <person name="Li J."/>
            <person name="Zhao F."/>
            <person name="Cao W."/>
        </authorList>
    </citation>
    <scope>NUCLEOTIDE SEQUENCE</scope>
    <source>
        <strain evidence="1">Hyas-2018</strain>
    </source>
</reference>
<organism evidence="1 2">
    <name type="scientific">Hyalomma asiaticum</name>
    <name type="common">Tick</name>
    <dbReference type="NCBI Taxonomy" id="266040"/>
    <lineage>
        <taxon>Eukaryota</taxon>
        <taxon>Metazoa</taxon>
        <taxon>Ecdysozoa</taxon>
        <taxon>Arthropoda</taxon>
        <taxon>Chelicerata</taxon>
        <taxon>Arachnida</taxon>
        <taxon>Acari</taxon>
        <taxon>Parasitiformes</taxon>
        <taxon>Ixodida</taxon>
        <taxon>Ixodoidea</taxon>
        <taxon>Ixodidae</taxon>
        <taxon>Hyalomminae</taxon>
        <taxon>Hyalomma</taxon>
    </lineage>
</organism>
<name>A0ACB7SZ06_HYAAI</name>
<keyword evidence="2" id="KW-1185">Reference proteome</keyword>
<accession>A0ACB7SZ06</accession>
<evidence type="ECO:0000313" key="1">
    <source>
        <dbReference type="EMBL" id="KAH6939890.1"/>
    </source>
</evidence>
<gene>
    <name evidence="1" type="ORF">HPB50_022009</name>
</gene>
<evidence type="ECO:0000313" key="2">
    <source>
        <dbReference type="Proteomes" id="UP000821845"/>
    </source>
</evidence>
<comment type="caution">
    <text evidence="1">The sequence shown here is derived from an EMBL/GenBank/DDBJ whole genome shotgun (WGS) entry which is preliminary data.</text>
</comment>
<protein>
    <submittedName>
        <fullName evidence="1">Uncharacterized protein</fullName>
    </submittedName>
</protein>
<sequence>MFPKWKGPGSISGRHREHSYFVQMPDGSRKLVHAGKLRPYVARARAVGVMFEDDTAFGEVKLSAGEYLRRFRGAKKRAIEGWLAFATRLQSYLRFYVEARGGTLELSGQQELDVQTCDSRRLADPAVPRRLEVKYRH</sequence>
<dbReference type="Proteomes" id="UP000821845">
    <property type="component" value="Chromosome 2"/>
</dbReference>
<proteinExistence type="predicted"/>
<dbReference type="EMBL" id="CM023482">
    <property type="protein sequence ID" value="KAH6939890.1"/>
    <property type="molecule type" value="Genomic_DNA"/>
</dbReference>